<keyword evidence="4" id="KW-0540">Nuclease</keyword>
<dbReference type="InterPro" id="IPR036691">
    <property type="entry name" value="Endo/exonu/phosph_ase_sf"/>
</dbReference>
<evidence type="ECO:0000313" key="4">
    <source>
        <dbReference type="EMBL" id="KAG5176946.1"/>
    </source>
</evidence>
<reference evidence="4" key="1">
    <citation type="submission" date="2021-02" db="EMBL/GenBank/DDBJ databases">
        <title>First Annotated Genome of the Yellow-green Alga Tribonema minus.</title>
        <authorList>
            <person name="Mahan K.M."/>
        </authorList>
    </citation>
    <scope>NUCLEOTIDE SEQUENCE</scope>
    <source>
        <strain evidence="4">UTEX B ZZ1240</strain>
    </source>
</reference>
<keyword evidence="4" id="KW-0255">Endonuclease</keyword>
<evidence type="ECO:0000256" key="1">
    <source>
        <dbReference type="ARBA" id="ARBA00010774"/>
    </source>
</evidence>
<dbReference type="GO" id="GO:0000175">
    <property type="term" value="F:3'-5'-RNA exonuclease activity"/>
    <property type="evidence" value="ECO:0007669"/>
    <property type="project" value="TreeGrafter"/>
</dbReference>
<keyword evidence="4" id="KW-0269">Exonuclease</keyword>
<dbReference type="OrthoDB" id="428734at2759"/>
<accession>A0A835YLL9</accession>
<dbReference type="Pfam" id="PF03372">
    <property type="entry name" value="Exo_endo_phos"/>
    <property type="match status" value="1"/>
</dbReference>
<dbReference type="InterPro" id="IPR005135">
    <property type="entry name" value="Endo/exonuclease/phosphatase"/>
</dbReference>
<dbReference type="GO" id="GO:0006139">
    <property type="term" value="P:nucleobase-containing compound metabolic process"/>
    <property type="evidence" value="ECO:0007669"/>
    <property type="project" value="UniProtKB-ARBA"/>
</dbReference>
<dbReference type="SUPFAM" id="SSF56219">
    <property type="entry name" value="DNase I-like"/>
    <property type="match status" value="1"/>
</dbReference>
<gene>
    <name evidence="4" type="ORF">JKP88DRAFT_265246</name>
</gene>
<evidence type="ECO:0000256" key="2">
    <source>
        <dbReference type="ARBA" id="ARBA00022801"/>
    </source>
</evidence>
<evidence type="ECO:0000313" key="5">
    <source>
        <dbReference type="Proteomes" id="UP000664859"/>
    </source>
</evidence>
<dbReference type="GO" id="GO:0004519">
    <property type="term" value="F:endonuclease activity"/>
    <property type="evidence" value="ECO:0007669"/>
    <property type="project" value="UniProtKB-KW"/>
</dbReference>
<keyword evidence="2" id="KW-0378">Hydrolase</keyword>
<comment type="similarity">
    <text evidence="1">Belongs to the CCR4/nocturin family.</text>
</comment>
<dbReference type="AlphaFoldDB" id="A0A835YLL9"/>
<dbReference type="Gene3D" id="3.60.10.10">
    <property type="entry name" value="Endonuclease/exonuclease/phosphatase"/>
    <property type="match status" value="1"/>
</dbReference>
<comment type="caution">
    <text evidence="4">The sequence shown here is derived from an EMBL/GenBank/DDBJ whole genome shotgun (WGS) entry which is preliminary data.</text>
</comment>
<sequence length="341" mass="36916">MTMLHDVTDAKTTHRLPWHAATYLRAQVLCDALSGASPDLGGFVRSPPESLRWSSRKWRILEEILRFDADIITLCEVDHYDDWVAPMLATVGYRGCFVKKPASPTLQYGDLEDGCAILYRADKVEVLNSHSLVYAIADTPGAPRKICNQVAIMALLRLKTDAEGAAGGDGASGGYKHFVLATTHLKADKSAEGEAVRAQQARQLLAEVGKFRDRAAAGLGLASAEALPVIVTGDMNATPHASADYGALCYAELSTSALRLRSAYPLAGDDAFTTWKIRPCKDGSGGMRETRHTIDYVLYAGEGCEAVARVAMPTAQECGESRVPSFMYPSDHFSLVVDFKI</sequence>
<dbReference type="Proteomes" id="UP000664859">
    <property type="component" value="Unassembled WGS sequence"/>
</dbReference>
<feature type="domain" description="Endonuclease/exonuclease/phosphatase" evidence="3">
    <location>
        <begin position="47"/>
        <end position="332"/>
    </location>
</feature>
<keyword evidence="5" id="KW-1185">Reference proteome</keyword>
<organism evidence="4 5">
    <name type="scientific">Tribonema minus</name>
    <dbReference type="NCBI Taxonomy" id="303371"/>
    <lineage>
        <taxon>Eukaryota</taxon>
        <taxon>Sar</taxon>
        <taxon>Stramenopiles</taxon>
        <taxon>Ochrophyta</taxon>
        <taxon>PX clade</taxon>
        <taxon>Xanthophyceae</taxon>
        <taxon>Tribonematales</taxon>
        <taxon>Tribonemataceae</taxon>
        <taxon>Tribonema</taxon>
    </lineage>
</organism>
<dbReference type="PANTHER" id="PTHR12121:SF45">
    <property type="entry name" value="NOCTURNIN"/>
    <property type="match status" value="1"/>
</dbReference>
<dbReference type="EMBL" id="JAFCMP010000531">
    <property type="protein sequence ID" value="KAG5176946.1"/>
    <property type="molecule type" value="Genomic_DNA"/>
</dbReference>
<dbReference type="InterPro" id="IPR050410">
    <property type="entry name" value="CCR4/nocturin_mRNA_transcr"/>
</dbReference>
<dbReference type="PANTHER" id="PTHR12121">
    <property type="entry name" value="CARBON CATABOLITE REPRESSOR PROTEIN 4"/>
    <property type="match status" value="1"/>
</dbReference>
<protein>
    <submittedName>
        <fullName evidence="4">Endonuclease/exonuclease/phosphatase</fullName>
    </submittedName>
</protein>
<name>A0A835YLL9_9STRA</name>
<proteinExistence type="inferred from homology"/>
<evidence type="ECO:0000259" key="3">
    <source>
        <dbReference type="Pfam" id="PF03372"/>
    </source>
</evidence>